<keyword evidence="11" id="KW-0449">Lipoprotein</keyword>
<keyword evidence="6 9" id="KW-1133">Transmembrane helix</keyword>
<dbReference type="PATRIC" id="fig|1359167.3.peg.603"/>
<comment type="similarity">
    <text evidence="2 9">Belongs to the CN hydrolase family. Apolipoprotein N-acyltransferase subfamily.</text>
</comment>
<dbReference type="EMBL" id="LANU01000002">
    <property type="protein sequence ID" value="KJV65673.1"/>
    <property type="molecule type" value="Genomic_DNA"/>
</dbReference>
<dbReference type="NCBIfam" id="TIGR00546">
    <property type="entry name" value="lnt"/>
    <property type="match status" value="1"/>
</dbReference>
<keyword evidence="7 9" id="KW-0472">Membrane</keyword>
<comment type="catalytic activity">
    <reaction evidence="9">
        <text>N-terminal S-1,2-diacyl-sn-glyceryl-L-cysteinyl-[lipoprotein] + a glycerophospholipid = N-acyl-S-1,2-diacyl-sn-glyceryl-L-cysteinyl-[lipoprotein] + a 2-acyl-sn-glycero-3-phospholipid + H(+)</text>
        <dbReference type="Rhea" id="RHEA:48228"/>
        <dbReference type="Rhea" id="RHEA-COMP:14681"/>
        <dbReference type="Rhea" id="RHEA-COMP:14684"/>
        <dbReference type="ChEBI" id="CHEBI:15378"/>
        <dbReference type="ChEBI" id="CHEBI:136912"/>
        <dbReference type="ChEBI" id="CHEBI:140656"/>
        <dbReference type="ChEBI" id="CHEBI:140657"/>
        <dbReference type="ChEBI" id="CHEBI:140660"/>
        <dbReference type="EC" id="2.3.1.269"/>
    </reaction>
</comment>
<evidence type="ECO:0000256" key="2">
    <source>
        <dbReference type="ARBA" id="ARBA00010065"/>
    </source>
</evidence>
<evidence type="ECO:0000313" key="12">
    <source>
        <dbReference type="Proteomes" id="UP000033546"/>
    </source>
</evidence>
<dbReference type="HAMAP" id="MF_01148">
    <property type="entry name" value="Lnt"/>
    <property type="match status" value="1"/>
</dbReference>
<keyword evidence="4 9" id="KW-0808">Transferase</keyword>
<feature type="transmembrane region" description="Helical" evidence="9">
    <location>
        <begin position="186"/>
        <end position="204"/>
    </location>
</feature>
<comment type="caution">
    <text evidence="11">The sequence shown here is derived from an EMBL/GenBank/DDBJ whole genome shotgun (WGS) entry which is preliminary data.</text>
</comment>
<dbReference type="RefSeq" id="WP_045804925.1">
    <property type="nucleotide sequence ID" value="NZ_LANU01000002.1"/>
</dbReference>
<dbReference type="Proteomes" id="UP000033546">
    <property type="component" value="Unassembled WGS sequence"/>
</dbReference>
<dbReference type="GO" id="GO:0016410">
    <property type="term" value="F:N-acyltransferase activity"/>
    <property type="evidence" value="ECO:0007669"/>
    <property type="project" value="UniProtKB-UniRule"/>
</dbReference>
<comment type="function">
    <text evidence="9">Catalyzes the phospholipid dependent N-acylation of the N-terminal cysteine of apolipoprotein, the last step in lipoprotein maturation.</text>
</comment>
<feature type="domain" description="CN hydrolase" evidence="10">
    <location>
        <begin position="224"/>
        <end position="461"/>
    </location>
</feature>
<evidence type="ECO:0000256" key="7">
    <source>
        <dbReference type="ARBA" id="ARBA00023136"/>
    </source>
</evidence>
<evidence type="ECO:0000256" key="1">
    <source>
        <dbReference type="ARBA" id="ARBA00004651"/>
    </source>
</evidence>
<dbReference type="AlphaFoldDB" id="A0A0F3NC77"/>
<dbReference type="GO" id="GO:0005886">
    <property type="term" value="C:plasma membrane"/>
    <property type="evidence" value="ECO:0007669"/>
    <property type="project" value="UniProtKB-SubCell"/>
</dbReference>
<organism evidence="11 12">
    <name type="scientific">Ehrlichia cf. muris str. EmCRT</name>
    <dbReference type="NCBI Taxonomy" id="1359167"/>
    <lineage>
        <taxon>Bacteria</taxon>
        <taxon>Pseudomonadati</taxon>
        <taxon>Pseudomonadota</taxon>
        <taxon>Alphaproteobacteria</taxon>
        <taxon>Rickettsiales</taxon>
        <taxon>Anaplasmataceae</taxon>
        <taxon>Ehrlichia</taxon>
    </lineage>
</organism>
<dbReference type="EC" id="2.3.1.269" evidence="9"/>
<evidence type="ECO:0000256" key="5">
    <source>
        <dbReference type="ARBA" id="ARBA00022692"/>
    </source>
</evidence>
<evidence type="ECO:0000256" key="6">
    <source>
        <dbReference type="ARBA" id="ARBA00022989"/>
    </source>
</evidence>
<feature type="transmembrane region" description="Helical" evidence="9">
    <location>
        <begin position="57"/>
        <end position="76"/>
    </location>
</feature>
<dbReference type="InterPro" id="IPR036526">
    <property type="entry name" value="C-N_Hydrolase_sf"/>
</dbReference>
<dbReference type="PROSITE" id="PS50263">
    <property type="entry name" value="CN_HYDROLASE"/>
    <property type="match status" value="1"/>
</dbReference>
<evidence type="ECO:0000259" key="10">
    <source>
        <dbReference type="PROSITE" id="PS50263"/>
    </source>
</evidence>
<protein>
    <recommendedName>
        <fullName evidence="9">Apolipoprotein N-acyltransferase</fullName>
        <shortName evidence="9">ALP N-acyltransferase</shortName>
        <ecNumber evidence="9">2.3.1.269</ecNumber>
    </recommendedName>
</protein>
<feature type="transmembrane region" description="Helical" evidence="9">
    <location>
        <begin position="118"/>
        <end position="139"/>
    </location>
</feature>
<dbReference type="Pfam" id="PF20154">
    <property type="entry name" value="LNT_N"/>
    <property type="match status" value="1"/>
</dbReference>
<dbReference type="InterPro" id="IPR003010">
    <property type="entry name" value="C-N_Hydrolase"/>
</dbReference>
<proteinExistence type="inferred from homology"/>
<dbReference type="PANTHER" id="PTHR38686">
    <property type="entry name" value="APOLIPOPROTEIN N-ACYLTRANSFERASE"/>
    <property type="match status" value="1"/>
</dbReference>
<feature type="transmembrane region" description="Helical" evidence="9">
    <location>
        <begin position="88"/>
        <end position="111"/>
    </location>
</feature>
<comment type="pathway">
    <text evidence="9">Protein modification; lipoprotein biosynthesis (N-acyl transfer).</text>
</comment>
<keyword evidence="5 9" id="KW-0812">Transmembrane</keyword>
<dbReference type="GO" id="GO:0042158">
    <property type="term" value="P:lipoprotein biosynthetic process"/>
    <property type="evidence" value="ECO:0007669"/>
    <property type="project" value="UniProtKB-UniRule"/>
</dbReference>
<dbReference type="SUPFAM" id="SSF56317">
    <property type="entry name" value="Carbon-nitrogen hydrolase"/>
    <property type="match status" value="1"/>
</dbReference>
<evidence type="ECO:0000256" key="9">
    <source>
        <dbReference type="HAMAP-Rule" id="MF_01148"/>
    </source>
</evidence>
<keyword evidence="8 9" id="KW-0012">Acyltransferase</keyword>
<accession>A0A0F3NC77</accession>
<dbReference type="UniPathway" id="UPA00666"/>
<dbReference type="PANTHER" id="PTHR38686:SF1">
    <property type="entry name" value="APOLIPOPROTEIN N-ACYLTRANSFERASE"/>
    <property type="match status" value="1"/>
</dbReference>
<evidence type="ECO:0000313" key="11">
    <source>
        <dbReference type="EMBL" id="KJV65673.1"/>
    </source>
</evidence>
<evidence type="ECO:0000256" key="8">
    <source>
        <dbReference type="ARBA" id="ARBA00023315"/>
    </source>
</evidence>
<sequence>MIEDNVYKKYNYTLAMMLGVMGAISMAPFHMFIALLIAFSGFYVVLSQTQSTKQAFFCGWWFGFGYFTASSYWVNVPLIIQSKIFWPLIPFTLVLSASLSLLFATAAAISYTVNYKKLLGLITFSLSFTIAGMLLGYIAPWNLFAYSWSFSTEMLQTASLFGTYGMEFLAIFCSTAAGVCIRDKSISSCIIALLTLVSMFIYGSNRLLNNQEQKYNHDVAIRIVQGNTESHWNGNEELEYDIFQTYLRLTSKYGLNSRTHVVWGENSFPFLTGTNNSSIQNYLKFTIPKFLIAGGTRFADNKFYNTLFVINDNGQIIDYYDKLHLVPFGEFIPSILKNLIPQDIADKLNYNPGTNKEKSISLNNQSPFIPLICYESIFSNEVASRCRKGQWIINITNDGWFGISSQPYQHLEINRVRSIENGLPTIRAANSGVSAVIDSYGRIIDALPIMTEGIIDSYLPYHISEGTIYSRYLNKFITIQFATLIMLILVLSRFILSKLKTHRS</sequence>
<comment type="subcellular location">
    <subcellularLocation>
        <location evidence="1 9">Cell membrane</location>
        <topology evidence="1 9">Multi-pass membrane protein</topology>
    </subcellularLocation>
</comment>
<dbReference type="Pfam" id="PF00795">
    <property type="entry name" value="CN_hydrolase"/>
    <property type="match status" value="1"/>
</dbReference>
<keyword evidence="3 9" id="KW-1003">Cell membrane</keyword>
<feature type="transmembrane region" description="Helical" evidence="9">
    <location>
        <begin position="159"/>
        <end position="179"/>
    </location>
</feature>
<name>A0A0F3NC77_9RICK</name>
<evidence type="ECO:0000256" key="4">
    <source>
        <dbReference type="ARBA" id="ARBA00022679"/>
    </source>
</evidence>
<evidence type="ECO:0000256" key="3">
    <source>
        <dbReference type="ARBA" id="ARBA00022475"/>
    </source>
</evidence>
<dbReference type="Gene3D" id="3.60.110.10">
    <property type="entry name" value="Carbon-nitrogen hydrolase"/>
    <property type="match status" value="1"/>
</dbReference>
<dbReference type="InterPro" id="IPR004563">
    <property type="entry name" value="Apolipo_AcylTrfase"/>
</dbReference>
<dbReference type="CDD" id="cd07571">
    <property type="entry name" value="ALP_N-acyl_transferase"/>
    <property type="match status" value="1"/>
</dbReference>
<feature type="transmembrane region" description="Helical" evidence="9">
    <location>
        <begin position="12"/>
        <end position="45"/>
    </location>
</feature>
<dbReference type="InterPro" id="IPR045378">
    <property type="entry name" value="LNT_N"/>
</dbReference>
<reference evidence="11 12" key="1">
    <citation type="submission" date="2015-02" db="EMBL/GenBank/DDBJ databases">
        <title>Genome Sequencing of Rickettsiales.</title>
        <authorList>
            <person name="Daugherty S.C."/>
            <person name="Su Q."/>
            <person name="Abolude K."/>
            <person name="Beier-Sexton M."/>
            <person name="Carlyon J.A."/>
            <person name="Carter R."/>
            <person name="Day N.P."/>
            <person name="Dumler S.J."/>
            <person name="Dyachenko V."/>
            <person name="Godinez A."/>
            <person name="Kurtti T.J."/>
            <person name="Lichay M."/>
            <person name="Mullins K.E."/>
            <person name="Ott S."/>
            <person name="Pappas-Brown V."/>
            <person name="Paris D.H."/>
            <person name="Patel P."/>
            <person name="Richards A.L."/>
            <person name="Sadzewicz L."/>
            <person name="Sears K."/>
            <person name="Seidman D."/>
            <person name="Sengamalay N."/>
            <person name="Stenos J."/>
            <person name="Tallon L.J."/>
            <person name="Vincent G."/>
            <person name="Fraser C.M."/>
            <person name="Munderloh U."/>
            <person name="Dunning-Hotopp J.C."/>
        </authorList>
    </citation>
    <scope>NUCLEOTIDE SEQUENCE [LARGE SCALE GENOMIC DNA]</scope>
    <source>
        <strain evidence="11 12">EmCRT</strain>
    </source>
</reference>
<gene>
    <name evidence="9 11" type="primary">lnt</name>
    <name evidence="11" type="ORF">EMUCRT_0624</name>
</gene>
<feature type="transmembrane region" description="Helical" evidence="9">
    <location>
        <begin position="476"/>
        <end position="496"/>
    </location>
</feature>